<dbReference type="EMBL" id="JAWDIE010000020">
    <property type="protein sequence ID" value="MEJ7139142.1"/>
    <property type="molecule type" value="Genomic_DNA"/>
</dbReference>
<comment type="caution">
    <text evidence="1">The sequence shown here is derived from an EMBL/GenBank/DDBJ whole genome shotgun (WGS) entry which is preliminary data.</text>
</comment>
<evidence type="ECO:0000313" key="2">
    <source>
        <dbReference type="Proteomes" id="UP001364695"/>
    </source>
</evidence>
<name>A0ACC6P4Q0_9BURK</name>
<keyword evidence="2" id="KW-1185">Reference proteome</keyword>
<evidence type="ECO:0000313" key="1">
    <source>
        <dbReference type="EMBL" id="MEJ7139142.1"/>
    </source>
</evidence>
<proteinExistence type="predicted"/>
<dbReference type="Proteomes" id="UP001364695">
    <property type="component" value="Unassembled WGS sequence"/>
</dbReference>
<protein>
    <submittedName>
        <fullName evidence="1">HD domain-containing protein</fullName>
    </submittedName>
</protein>
<accession>A0ACC6P4Q0</accession>
<reference evidence="1" key="1">
    <citation type="submission" date="2023-10" db="EMBL/GenBank/DDBJ databases">
        <title>Amphibacter perezi, gen. nov., sp. nov. a novel taxa of the family Comamonadaceae, class Betaproteobacteria isolated from the skin microbiota of Pelophylax perezi from different populations.</title>
        <authorList>
            <person name="Costa S."/>
            <person name="Proenca D.N."/>
            <person name="Lopes I."/>
            <person name="Morais P.V."/>
        </authorList>
    </citation>
    <scope>NUCLEOTIDE SEQUENCE</scope>
    <source>
        <strain evidence="1">SL12-8</strain>
    </source>
</reference>
<organism evidence="1 2">
    <name type="scientific">Amphibiibacter pelophylacis</name>
    <dbReference type="NCBI Taxonomy" id="1799477"/>
    <lineage>
        <taxon>Bacteria</taxon>
        <taxon>Pseudomonadati</taxon>
        <taxon>Pseudomonadota</taxon>
        <taxon>Betaproteobacteria</taxon>
        <taxon>Burkholderiales</taxon>
        <taxon>Sphaerotilaceae</taxon>
        <taxon>Amphibiibacter</taxon>
    </lineage>
</organism>
<gene>
    <name evidence="1" type="ORF">RV045_11990</name>
</gene>
<sequence length="785" mass="86061">MNASDSSQHAGEAPAASAGVLNLPETRFALTAGDTPEAALERARQLAGPLLAGQVLDTGEDSWQHACGVSDILHSMGASDAMRAAAYLVYVAPLWQQPQELITRHFGASWSDMVMSTIRLIQIQRQARVLGTEGDLDASRSGQGGPAGQIERVRKMLLAFSQDLRVVLLRLASRLQTLRYFASQKIPCPQALARESQEVFAPLANRLGIWQIKWELEDLSFRFLNPQDYHAIARQLDEKRVQREADVVQMVQRLQDVLGQAGVVAQVAGRPKHIYSIWKKMQGKRLDFGQVYDVRAFRVIVADVPACYAALAALQSAFESLPAQFKDYIARPKPNGYQSLHLVLRCGQGRPMEVQVRTVGMHDHAEFGVAAHWAYKEAGTKGYAGVVAAGEFEDRVAQARKSVLGQLLAWERDLASAPGAAAADAGAESSEGGRVYVFTPDARLVELSRGSTPVDFAYAVHTELGHRCRGARVDGVMVALTTPLRQGQTVEIVAAKEGGPSRDWLNPEAAYLGSARARAKVRAWFNLQNQQQTQARGREVLEKLLQREGRTAINLEQLAAGLGFRSAEKLFEVIGKDELSIQQVAQFLRPSPVPPPASQELPPEGAVQDWAPRRAAAPRRRSGARGDVLVVGIDSMLTTLAGCCHPAPPDAISGFVTRGQGVAVHRSSCRNLQQMVQRSSERVIEVQWDERALAAPEPGSTATSGRAFAVQLCVLARERAQLMRDVVDFLTRQRVHVTQITSRRERQNPQDVRLHLMVETRDTRALQATLKALAQIDGVRHASRL</sequence>